<dbReference type="OrthoDB" id="9813719at2"/>
<dbReference type="PANTHER" id="PTHR30595:SF6">
    <property type="entry name" value="SCHLAFEN ALBA-2 DOMAIN-CONTAINING PROTEIN"/>
    <property type="match status" value="1"/>
</dbReference>
<proteinExistence type="predicted"/>
<protein>
    <submittedName>
        <fullName evidence="1">Transcriptional regulator</fullName>
    </submittedName>
</protein>
<evidence type="ECO:0000313" key="1">
    <source>
        <dbReference type="EMBL" id="PTL37199.1"/>
    </source>
</evidence>
<organism evidence="1 2">
    <name type="scientific">Candidatus Methylomirabilis limnetica</name>
    <dbReference type="NCBI Taxonomy" id="2033718"/>
    <lineage>
        <taxon>Bacteria</taxon>
        <taxon>Candidatus Methylomirabilota</taxon>
        <taxon>Candidatus Methylomirabilia</taxon>
        <taxon>Candidatus Methylomirabilales</taxon>
        <taxon>Candidatus Methylomirabilaceae</taxon>
        <taxon>Candidatus Methylomirabilis</taxon>
    </lineage>
</organism>
<evidence type="ECO:0000313" key="2">
    <source>
        <dbReference type="Proteomes" id="UP000241436"/>
    </source>
</evidence>
<sequence length="362" mass="41180">MSLRGEYHYRSGSTNQALKGAALERFLLRKRGLHWDGVPEPTFHAADCSQDALRLFAQRAVRSGRMDEAVLNDSREAVLDNLELTEGQYLKRAAYLLFSERPQHYVGGAWIKIGFFVTDDDLRYQDEMRGNLFEQVEKTLEILHQKYLKAYISYQGVQWLETFLFPDGALREALLNAVVHKDYSSAIPIQISVYEHQIVLWNPGQLPQSWTLEKLRGKHPSHPFNPLLANAFFRAGYIESWGRGIEKIARECREHGIEAPIYDASLSGLMLTFKANPEHLSAALGEKEAHRLLGEKVGETSGKTSGKILAYLIANPDATIPEMARMLGITDRSIERNLRQLRQQNRVRRIGSAKGGYWEVVK</sequence>
<dbReference type="InterPro" id="IPR036388">
    <property type="entry name" value="WH-like_DNA-bd_sf"/>
</dbReference>
<dbReference type="Proteomes" id="UP000241436">
    <property type="component" value="Unassembled WGS sequence"/>
</dbReference>
<dbReference type="SUPFAM" id="SSF46785">
    <property type="entry name" value="Winged helix' DNA-binding domain"/>
    <property type="match status" value="1"/>
</dbReference>
<dbReference type="EMBL" id="NVQC01000007">
    <property type="protein sequence ID" value="PTL37199.1"/>
    <property type="molecule type" value="Genomic_DNA"/>
</dbReference>
<reference evidence="2" key="2">
    <citation type="journal article" date="2018" name="Environ. Microbiol.">
        <title>Bloom of a denitrifying methanotroph, 'Candidatus Methylomirabilis limnetica', in a deep stratified lake.</title>
        <authorList>
            <person name="Graf J.S."/>
            <person name="Mayr M.J."/>
            <person name="Marchant H.K."/>
            <person name="Tienken D."/>
            <person name="Hach P.F."/>
            <person name="Brand A."/>
            <person name="Schubert C.J."/>
            <person name="Kuypers M.M."/>
            <person name="Milucka J."/>
        </authorList>
    </citation>
    <scope>NUCLEOTIDE SEQUENCE [LARGE SCALE GENOMIC DNA]</scope>
    <source>
        <strain evidence="2">Zug</strain>
    </source>
</reference>
<keyword evidence="2" id="KW-1185">Reference proteome</keyword>
<dbReference type="InterPro" id="IPR036390">
    <property type="entry name" value="WH_DNA-bd_sf"/>
</dbReference>
<dbReference type="AlphaFoldDB" id="A0A2T4U1I4"/>
<accession>A0A2T4U1I4</accession>
<comment type="caution">
    <text evidence="1">The sequence shown here is derived from an EMBL/GenBank/DDBJ whole genome shotgun (WGS) entry which is preliminary data.</text>
</comment>
<dbReference type="Pfam" id="PF13412">
    <property type="entry name" value="HTH_24"/>
    <property type="match status" value="1"/>
</dbReference>
<dbReference type="Gene3D" id="1.10.10.10">
    <property type="entry name" value="Winged helix-like DNA-binding domain superfamily/Winged helix DNA-binding domain"/>
    <property type="match status" value="1"/>
</dbReference>
<dbReference type="InterPro" id="IPR038475">
    <property type="entry name" value="RecG_C_sf"/>
</dbReference>
<dbReference type="PANTHER" id="PTHR30595">
    <property type="entry name" value="GLPR-RELATED TRANSCRIPTIONAL REPRESSOR"/>
    <property type="match status" value="1"/>
</dbReference>
<dbReference type="Gene3D" id="3.30.565.60">
    <property type="match status" value="1"/>
</dbReference>
<reference evidence="1 2" key="1">
    <citation type="submission" date="2017-09" db="EMBL/GenBank/DDBJ databases">
        <title>Bloom of a denitrifying methanotroph, Candidatus Methylomirabilis limnetica, in a deep stratified lake.</title>
        <authorList>
            <person name="Graf J.S."/>
            <person name="Marchant H.K."/>
            <person name="Tienken D."/>
            <person name="Hach P.F."/>
            <person name="Brand A."/>
            <person name="Schubert C.J."/>
            <person name="Kuypers M.M."/>
            <person name="Milucka J."/>
        </authorList>
    </citation>
    <scope>NUCLEOTIDE SEQUENCE [LARGE SCALE GENOMIC DNA]</scope>
    <source>
        <strain evidence="1 2">Zug</strain>
    </source>
</reference>
<dbReference type="Pfam" id="PF13749">
    <property type="entry name" value="HATPase_c_4"/>
    <property type="match status" value="1"/>
</dbReference>
<gene>
    <name evidence="1" type="ORF">CLG94_00515</name>
</gene>
<name>A0A2T4U1I4_9BACT</name>